<gene>
    <name evidence="1" type="ORF">EDS130_LOCUS44332</name>
</gene>
<name>A0A815VB27_ADIRI</name>
<sequence length="66" mass="7548">MYNPKTSLLFHIPSFCSTKLLCDLMQNNNQMRSDTALWSSTSCQYYCHQVNVNEIFIASSNGSYIS</sequence>
<organism evidence="1 2">
    <name type="scientific">Adineta ricciae</name>
    <name type="common">Rotifer</name>
    <dbReference type="NCBI Taxonomy" id="249248"/>
    <lineage>
        <taxon>Eukaryota</taxon>
        <taxon>Metazoa</taxon>
        <taxon>Spiralia</taxon>
        <taxon>Gnathifera</taxon>
        <taxon>Rotifera</taxon>
        <taxon>Eurotatoria</taxon>
        <taxon>Bdelloidea</taxon>
        <taxon>Adinetida</taxon>
        <taxon>Adinetidae</taxon>
        <taxon>Adineta</taxon>
    </lineage>
</organism>
<dbReference type="AlphaFoldDB" id="A0A815VB27"/>
<protein>
    <submittedName>
        <fullName evidence="1">Uncharacterized protein</fullName>
    </submittedName>
</protein>
<accession>A0A815VB27</accession>
<proteinExistence type="predicted"/>
<dbReference type="Proteomes" id="UP000663852">
    <property type="component" value="Unassembled WGS sequence"/>
</dbReference>
<dbReference type="EMBL" id="CAJNOJ010000839">
    <property type="protein sequence ID" value="CAF1527771.1"/>
    <property type="molecule type" value="Genomic_DNA"/>
</dbReference>
<evidence type="ECO:0000313" key="2">
    <source>
        <dbReference type="Proteomes" id="UP000663852"/>
    </source>
</evidence>
<reference evidence="1" key="1">
    <citation type="submission" date="2021-02" db="EMBL/GenBank/DDBJ databases">
        <authorList>
            <person name="Nowell W R."/>
        </authorList>
    </citation>
    <scope>NUCLEOTIDE SEQUENCE</scope>
</reference>
<comment type="caution">
    <text evidence="1">The sequence shown here is derived from an EMBL/GenBank/DDBJ whole genome shotgun (WGS) entry which is preliminary data.</text>
</comment>
<evidence type="ECO:0000313" key="1">
    <source>
        <dbReference type="EMBL" id="CAF1527771.1"/>
    </source>
</evidence>